<organism evidence="1 2">
    <name type="scientific">Syntrophaceticus schinkii</name>
    <dbReference type="NCBI Taxonomy" id="499207"/>
    <lineage>
        <taxon>Bacteria</taxon>
        <taxon>Bacillati</taxon>
        <taxon>Bacillota</taxon>
        <taxon>Clostridia</taxon>
        <taxon>Thermoanaerobacterales</taxon>
        <taxon>Thermoanaerobacterales Family III. Incertae Sedis</taxon>
        <taxon>Syntrophaceticus</taxon>
    </lineage>
</organism>
<reference evidence="2" key="1">
    <citation type="submission" date="2015-01" db="EMBL/GenBank/DDBJ databases">
        <authorList>
            <person name="Manzoor Shahid"/>
            <person name="Zubair Saima"/>
        </authorList>
    </citation>
    <scope>NUCLEOTIDE SEQUENCE [LARGE SCALE GENOMIC DNA]</scope>
    <source>
        <strain evidence="2">Sp3</strain>
    </source>
</reference>
<name>A0A0B7MB92_9FIRM</name>
<dbReference type="RefSeq" id="WP_044663711.1">
    <property type="nucleotide sequence ID" value="NZ_CDRZ01000002.1"/>
</dbReference>
<dbReference type="EMBL" id="CDRZ01000002">
    <property type="protein sequence ID" value="CEO87320.1"/>
    <property type="molecule type" value="Genomic_DNA"/>
</dbReference>
<protein>
    <recommendedName>
        <fullName evidence="3">YlzJ-like protein</fullName>
    </recommendedName>
</protein>
<dbReference type="Proteomes" id="UP000046155">
    <property type="component" value="Unassembled WGS sequence"/>
</dbReference>
<accession>A0A0B7MB92</accession>
<evidence type="ECO:0000313" key="1">
    <source>
        <dbReference type="EMBL" id="CEO87320.1"/>
    </source>
</evidence>
<dbReference type="AlphaFoldDB" id="A0A0B7MB92"/>
<dbReference type="Pfam" id="PF14035">
    <property type="entry name" value="YlzJ"/>
    <property type="match status" value="1"/>
</dbReference>
<evidence type="ECO:0008006" key="3">
    <source>
        <dbReference type="Google" id="ProtNLM"/>
    </source>
</evidence>
<evidence type="ECO:0000313" key="2">
    <source>
        <dbReference type="Proteomes" id="UP000046155"/>
    </source>
</evidence>
<dbReference type="InterPro" id="IPR025619">
    <property type="entry name" value="YlzJ"/>
</dbReference>
<gene>
    <name evidence="1" type="ORF">SSCH_100008</name>
</gene>
<dbReference type="OrthoDB" id="1683573at2"/>
<sequence length="73" mass="8120">MILYTPLPLELVMSVDDNTSPYQDVELDGVTLVVEPTVAGMGKIVQIRSTDPSVYLRPEFQPGQQISLSHFRS</sequence>
<proteinExistence type="predicted"/>
<keyword evidence="2" id="KW-1185">Reference proteome</keyword>